<name>A0ABT5WP68_9SPHN</name>
<evidence type="ECO:0000256" key="1">
    <source>
        <dbReference type="SAM" id="SignalP"/>
    </source>
</evidence>
<feature type="chain" id="PRO_5045447867" evidence="1">
    <location>
        <begin position="23"/>
        <end position="101"/>
    </location>
</feature>
<dbReference type="Proteomes" id="UP001216253">
    <property type="component" value="Unassembled WGS sequence"/>
</dbReference>
<keyword evidence="1" id="KW-0732">Signal</keyword>
<accession>A0ABT5WP68</accession>
<reference evidence="2 3" key="1">
    <citation type="submission" date="2023-03" db="EMBL/GenBank/DDBJ databases">
        <title>NovoSphingobium album sp. nov. isolated from polycyclic aromatic hydrocarbons- and heavy-metal polluted soil.</title>
        <authorList>
            <person name="Liu Z."/>
            <person name="Wang K."/>
        </authorList>
    </citation>
    <scope>NUCLEOTIDE SEQUENCE [LARGE SCALE GENOMIC DNA]</scope>
    <source>
        <strain evidence="2 3">H3SJ31-1</strain>
    </source>
</reference>
<sequence length="101" mass="10616">MKKLIISGFAAACLVAAPAAFAEQVTVKINYTDLDLSRPDDVLALRNRVRNAVREACAPTSAVIGYYSSDASCAKDAIARAEAQIQSGRTLALAMAGDGKR</sequence>
<keyword evidence="3" id="KW-1185">Reference proteome</keyword>
<dbReference type="InterPro" id="IPR030972">
    <property type="entry name" value="UrcA_uranyl"/>
</dbReference>
<gene>
    <name evidence="2" type="ORF">PYV00_03140</name>
</gene>
<feature type="signal peptide" evidence="1">
    <location>
        <begin position="1"/>
        <end position="22"/>
    </location>
</feature>
<evidence type="ECO:0000313" key="2">
    <source>
        <dbReference type="EMBL" id="MDE8650713.1"/>
    </source>
</evidence>
<protein>
    <submittedName>
        <fullName evidence="2">UrcA family protein</fullName>
    </submittedName>
</protein>
<dbReference type="EMBL" id="JARESE010000010">
    <property type="protein sequence ID" value="MDE8650713.1"/>
    <property type="molecule type" value="Genomic_DNA"/>
</dbReference>
<dbReference type="RefSeq" id="WP_275226796.1">
    <property type="nucleotide sequence ID" value="NZ_JARESE010000010.1"/>
</dbReference>
<organism evidence="2 3">
    <name type="scientific">Novosphingobium album</name>
    <name type="common">ex Liu et al. 2023</name>
    <dbReference type="NCBI Taxonomy" id="3031130"/>
    <lineage>
        <taxon>Bacteria</taxon>
        <taxon>Pseudomonadati</taxon>
        <taxon>Pseudomonadota</taxon>
        <taxon>Alphaproteobacteria</taxon>
        <taxon>Sphingomonadales</taxon>
        <taxon>Sphingomonadaceae</taxon>
        <taxon>Novosphingobium</taxon>
    </lineage>
</organism>
<comment type="caution">
    <text evidence="2">The sequence shown here is derived from an EMBL/GenBank/DDBJ whole genome shotgun (WGS) entry which is preliminary data.</text>
</comment>
<evidence type="ECO:0000313" key="3">
    <source>
        <dbReference type="Proteomes" id="UP001216253"/>
    </source>
</evidence>
<dbReference type="NCBIfam" id="TIGR04433">
    <property type="entry name" value="UrcA_uranyl"/>
    <property type="match status" value="1"/>
</dbReference>
<proteinExistence type="predicted"/>